<gene>
    <name evidence="2" type="ORF">Aple_029990</name>
</gene>
<feature type="region of interest" description="Disordered" evidence="1">
    <location>
        <begin position="164"/>
        <end position="202"/>
    </location>
</feature>
<dbReference type="EMBL" id="BLAF01000014">
    <property type="protein sequence ID" value="GES20103.1"/>
    <property type="molecule type" value="Genomic_DNA"/>
</dbReference>
<evidence type="ECO:0000313" key="3">
    <source>
        <dbReference type="Proteomes" id="UP000377595"/>
    </source>
</evidence>
<keyword evidence="3" id="KW-1185">Reference proteome</keyword>
<reference evidence="2 3" key="1">
    <citation type="submission" date="2019-10" db="EMBL/GenBank/DDBJ databases">
        <title>Whole genome shotgun sequence of Acrocarpospora pleiomorpha NBRC 16267.</title>
        <authorList>
            <person name="Ichikawa N."/>
            <person name="Kimura A."/>
            <person name="Kitahashi Y."/>
            <person name="Komaki H."/>
            <person name="Oguchi A."/>
        </authorList>
    </citation>
    <scope>NUCLEOTIDE SEQUENCE [LARGE SCALE GENOMIC DNA]</scope>
    <source>
        <strain evidence="2 3">NBRC 16267</strain>
    </source>
</reference>
<evidence type="ECO:0000256" key="1">
    <source>
        <dbReference type="SAM" id="MobiDB-lite"/>
    </source>
</evidence>
<evidence type="ECO:0000313" key="2">
    <source>
        <dbReference type="EMBL" id="GES20103.1"/>
    </source>
</evidence>
<dbReference type="Proteomes" id="UP000377595">
    <property type="component" value="Unassembled WGS sequence"/>
</dbReference>
<name>A0A5M3XLR6_9ACTN</name>
<proteinExistence type="predicted"/>
<organism evidence="2 3">
    <name type="scientific">Acrocarpospora pleiomorpha</name>
    <dbReference type="NCBI Taxonomy" id="90975"/>
    <lineage>
        <taxon>Bacteria</taxon>
        <taxon>Bacillati</taxon>
        <taxon>Actinomycetota</taxon>
        <taxon>Actinomycetes</taxon>
        <taxon>Streptosporangiales</taxon>
        <taxon>Streptosporangiaceae</taxon>
        <taxon>Acrocarpospora</taxon>
    </lineage>
</organism>
<accession>A0A5M3XLR6</accession>
<dbReference type="AlphaFoldDB" id="A0A5M3XLR6"/>
<protein>
    <submittedName>
        <fullName evidence="2">Uncharacterized protein</fullName>
    </submittedName>
</protein>
<comment type="caution">
    <text evidence="2">The sequence shown here is derived from an EMBL/GenBank/DDBJ whole genome shotgun (WGS) entry which is preliminary data.</text>
</comment>
<sequence>MPSFDEIKATLDSEIQALESRTQAAKELQAHFNEDGWDESVAVINNYAVSLEEWHDRLSRVHAQVVQREAEEQQVAAVSPFEKYATDLEDAVRRIAANQEEVAKHMAATQEEIARRLGGAHEEIARNLATVQEETTRLISAQESLGKQTTQSFLELAAHIQNTASSFKSDTHPGPIPEQTPVQFDTPQPEEPPENPGFWSKS</sequence>
<dbReference type="OrthoDB" id="10009505at2"/>
<dbReference type="RefSeq" id="WP_155345154.1">
    <property type="nucleotide sequence ID" value="NZ_BAAAHM010000008.1"/>
</dbReference>